<gene>
    <name evidence="4" type="ORF">CFD26_103982</name>
</gene>
<dbReference type="EMBL" id="NIDN02000142">
    <property type="protein sequence ID" value="RLL95682.1"/>
    <property type="molecule type" value="Genomic_DNA"/>
</dbReference>
<sequence length="173" mass="18528">MHFTLQTLSALAASLLFSSVSAFPRCHPGEAWPDVQDCHNFFECASGGIPVLKTCGPGTAYCPVTGVCDYEFKIPSCHPHGPSPKGPGPEGHEKPQGHDDEGHEKPQGHDDEEHEKPQGHDDEEHEKPQGHGDEDHEQPEGPDADEDEQPQGHAQGWPSAAGHHGHGAMGVGH</sequence>
<dbReference type="STRING" id="1245748.A0A421D0R3"/>
<feature type="compositionally biased region" description="Acidic residues" evidence="1">
    <location>
        <begin position="135"/>
        <end position="149"/>
    </location>
</feature>
<dbReference type="InterPro" id="IPR036508">
    <property type="entry name" value="Chitin-bd_dom_sf"/>
</dbReference>
<accession>A0A421D0R3</accession>
<evidence type="ECO:0000259" key="3">
    <source>
        <dbReference type="PROSITE" id="PS50940"/>
    </source>
</evidence>
<feature type="signal peptide" evidence="2">
    <location>
        <begin position="1"/>
        <end position="22"/>
    </location>
</feature>
<protein>
    <recommendedName>
        <fullName evidence="3">Chitin-binding type-2 domain-containing protein</fullName>
    </recommendedName>
</protein>
<dbReference type="AlphaFoldDB" id="A0A421D0R3"/>
<dbReference type="SUPFAM" id="SSF57625">
    <property type="entry name" value="Invertebrate chitin-binding proteins"/>
    <property type="match status" value="1"/>
</dbReference>
<feature type="domain" description="Chitin-binding type-2" evidence="3">
    <location>
        <begin position="23"/>
        <end position="79"/>
    </location>
</feature>
<dbReference type="PROSITE" id="PS50940">
    <property type="entry name" value="CHIT_BIND_II"/>
    <property type="match status" value="1"/>
</dbReference>
<organism evidence="4 5">
    <name type="scientific">Aspergillus turcosus</name>
    <dbReference type="NCBI Taxonomy" id="1245748"/>
    <lineage>
        <taxon>Eukaryota</taxon>
        <taxon>Fungi</taxon>
        <taxon>Dikarya</taxon>
        <taxon>Ascomycota</taxon>
        <taxon>Pezizomycotina</taxon>
        <taxon>Eurotiomycetes</taxon>
        <taxon>Eurotiomycetidae</taxon>
        <taxon>Eurotiales</taxon>
        <taxon>Aspergillaceae</taxon>
        <taxon>Aspergillus</taxon>
        <taxon>Aspergillus subgen. Fumigati</taxon>
    </lineage>
</organism>
<dbReference type="GO" id="GO:0005576">
    <property type="term" value="C:extracellular region"/>
    <property type="evidence" value="ECO:0007669"/>
    <property type="project" value="InterPro"/>
</dbReference>
<keyword evidence="2" id="KW-0732">Signal</keyword>
<dbReference type="Gene3D" id="2.170.140.10">
    <property type="entry name" value="Chitin binding domain"/>
    <property type="match status" value="1"/>
</dbReference>
<dbReference type="InterPro" id="IPR002557">
    <property type="entry name" value="Chitin-bd_dom"/>
</dbReference>
<dbReference type="GO" id="GO:0008061">
    <property type="term" value="F:chitin binding"/>
    <property type="evidence" value="ECO:0007669"/>
    <property type="project" value="InterPro"/>
</dbReference>
<feature type="region of interest" description="Disordered" evidence="1">
    <location>
        <begin position="76"/>
        <end position="173"/>
    </location>
</feature>
<feature type="compositionally biased region" description="Basic and acidic residues" evidence="1">
    <location>
        <begin position="90"/>
        <end position="134"/>
    </location>
</feature>
<dbReference type="OrthoDB" id="6020543at2759"/>
<feature type="chain" id="PRO_5019247695" description="Chitin-binding type-2 domain-containing protein" evidence="2">
    <location>
        <begin position="23"/>
        <end position="173"/>
    </location>
</feature>
<comment type="caution">
    <text evidence="4">The sequence shown here is derived from an EMBL/GenBank/DDBJ whole genome shotgun (WGS) entry which is preliminary data.</text>
</comment>
<dbReference type="SMART" id="SM00494">
    <property type="entry name" value="ChtBD2"/>
    <property type="match status" value="1"/>
</dbReference>
<dbReference type="Proteomes" id="UP000215289">
    <property type="component" value="Unassembled WGS sequence"/>
</dbReference>
<evidence type="ECO:0000313" key="5">
    <source>
        <dbReference type="Proteomes" id="UP000215289"/>
    </source>
</evidence>
<proteinExistence type="predicted"/>
<evidence type="ECO:0000256" key="1">
    <source>
        <dbReference type="SAM" id="MobiDB-lite"/>
    </source>
</evidence>
<dbReference type="Pfam" id="PF01607">
    <property type="entry name" value="CBM_14"/>
    <property type="match status" value="1"/>
</dbReference>
<evidence type="ECO:0000313" key="4">
    <source>
        <dbReference type="EMBL" id="RLL95682.1"/>
    </source>
</evidence>
<reference evidence="4 5" key="1">
    <citation type="submission" date="2018-08" db="EMBL/GenBank/DDBJ databases">
        <title>Draft genome sequences of two Aspergillus turcosus clinical strains isolated from bronchoalveolar lavage fluid: one azole-susceptible and the other azole-resistant.</title>
        <authorList>
            <person name="Parent-Michaud M."/>
            <person name="Dufresne P.J."/>
            <person name="Fournier E."/>
            <person name="Martineau C."/>
            <person name="Moreira S."/>
            <person name="Perkins V."/>
            <person name="De Repentigny L."/>
            <person name="Dufresne S.F."/>
        </authorList>
    </citation>
    <scope>NUCLEOTIDE SEQUENCE [LARGE SCALE GENOMIC DNA]</scope>
    <source>
        <strain evidence="4">HMR AF 1038</strain>
    </source>
</reference>
<name>A0A421D0R3_9EURO</name>
<keyword evidence="5" id="KW-1185">Reference proteome</keyword>
<evidence type="ECO:0000256" key="2">
    <source>
        <dbReference type="SAM" id="SignalP"/>
    </source>
</evidence>